<feature type="compositionally biased region" description="Basic and acidic residues" evidence="1">
    <location>
        <begin position="82"/>
        <end position="97"/>
    </location>
</feature>
<sequence length="113" mass="12639">MECLDMAALTYEVTVHQGCQALSSDLVPGALVPGAWCRPHTPNKPGIVGEGVVGRISRTSRLTVGEQWRDRPPRAVNTRMRRQSEYSRDLMKAKESTPENQSTLSFIGFYLYL</sequence>
<dbReference type="Proteomes" id="UP000735302">
    <property type="component" value="Unassembled WGS sequence"/>
</dbReference>
<name>A0AAV4AZL7_9GAST</name>
<keyword evidence="3" id="KW-1185">Reference proteome</keyword>
<evidence type="ECO:0008006" key="4">
    <source>
        <dbReference type="Google" id="ProtNLM"/>
    </source>
</evidence>
<dbReference type="AlphaFoldDB" id="A0AAV4AZL7"/>
<protein>
    <recommendedName>
        <fullName evidence="4">Alcohol dehydrogenase N-terminal domain-containing protein</fullName>
    </recommendedName>
</protein>
<gene>
    <name evidence="2" type="ORF">PoB_004310600</name>
</gene>
<comment type="caution">
    <text evidence="2">The sequence shown here is derived from an EMBL/GenBank/DDBJ whole genome shotgun (WGS) entry which is preliminary data.</text>
</comment>
<organism evidence="2 3">
    <name type="scientific">Plakobranchus ocellatus</name>
    <dbReference type="NCBI Taxonomy" id="259542"/>
    <lineage>
        <taxon>Eukaryota</taxon>
        <taxon>Metazoa</taxon>
        <taxon>Spiralia</taxon>
        <taxon>Lophotrochozoa</taxon>
        <taxon>Mollusca</taxon>
        <taxon>Gastropoda</taxon>
        <taxon>Heterobranchia</taxon>
        <taxon>Euthyneura</taxon>
        <taxon>Panpulmonata</taxon>
        <taxon>Sacoglossa</taxon>
        <taxon>Placobranchoidea</taxon>
        <taxon>Plakobranchidae</taxon>
        <taxon>Plakobranchus</taxon>
    </lineage>
</organism>
<feature type="region of interest" description="Disordered" evidence="1">
    <location>
        <begin position="76"/>
        <end position="101"/>
    </location>
</feature>
<evidence type="ECO:0000313" key="2">
    <source>
        <dbReference type="EMBL" id="GFO16601.1"/>
    </source>
</evidence>
<reference evidence="2 3" key="1">
    <citation type="journal article" date="2021" name="Elife">
        <title>Chloroplast acquisition without the gene transfer in kleptoplastic sea slugs, Plakobranchus ocellatus.</title>
        <authorList>
            <person name="Maeda T."/>
            <person name="Takahashi S."/>
            <person name="Yoshida T."/>
            <person name="Shimamura S."/>
            <person name="Takaki Y."/>
            <person name="Nagai Y."/>
            <person name="Toyoda A."/>
            <person name="Suzuki Y."/>
            <person name="Arimoto A."/>
            <person name="Ishii H."/>
            <person name="Satoh N."/>
            <person name="Nishiyama T."/>
            <person name="Hasebe M."/>
            <person name="Maruyama T."/>
            <person name="Minagawa J."/>
            <person name="Obokata J."/>
            <person name="Shigenobu S."/>
        </authorList>
    </citation>
    <scope>NUCLEOTIDE SEQUENCE [LARGE SCALE GENOMIC DNA]</scope>
</reference>
<evidence type="ECO:0000256" key="1">
    <source>
        <dbReference type="SAM" id="MobiDB-lite"/>
    </source>
</evidence>
<proteinExistence type="predicted"/>
<evidence type="ECO:0000313" key="3">
    <source>
        <dbReference type="Proteomes" id="UP000735302"/>
    </source>
</evidence>
<accession>A0AAV4AZL7</accession>
<dbReference type="EMBL" id="BLXT01004673">
    <property type="protein sequence ID" value="GFO16601.1"/>
    <property type="molecule type" value="Genomic_DNA"/>
</dbReference>